<reference evidence="8" key="1">
    <citation type="submission" date="2020-07" db="EMBL/GenBank/DDBJ databases">
        <title>Nitrate ammonifying Pseudomonas campi sp. nov. isolated from German agricultural grassland.</title>
        <authorList>
            <person name="Timsy T."/>
            <person name="Ulrich A."/>
            <person name="Spanner T."/>
            <person name="Foesel B."/>
            <person name="Kolb S."/>
            <person name="Horn M.A."/>
            <person name="Behrendt U."/>
        </authorList>
    </citation>
    <scope>NUCLEOTIDE SEQUENCE</scope>
    <source>
        <strain evidence="8">S1-A32-2</strain>
    </source>
</reference>
<dbReference type="Proteomes" id="UP000501379">
    <property type="component" value="Chromosome"/>
</dbReference>
<dbReference type="Pfam" id="PF07732">
    <property type="entry name" value="Cu-oxidase_3"/>
    <property type="match status" value="1"/>
</dbReference>
<dbReference type="GO" id="GO:0016491">
    <property type="term" value="F:oxidoreductase activity"/>
    <property type="evidence" value="ECO:0007669"/>
    <property type="project" value="UniProtKB-KW"/>
</dbReference>
<accession>A0A6M8FRY9</accession>
<evidence type="ECO:0000256" key="1">
    <source>
        <dbReference type="ARBA" id="ARBA00022723"/>
    </source>
</evidence>
<evidence type="ECO:0000259" key="7">
    <source>
        <dbReference type="Pfam" id="PF07732"/>
    </source>
</evidence>
<dbReference type="Pfam" id="PF07731">
    <property type="entry name" value="Cu-oxidase_2"/>
    <property type="match status" value="1"/>
</dbReference>
<dbReference type="EMBL" id="CP053697">
    <property type="protein sequence ID" value="QKE63548.1"/>
    <property type="molecule type" value="Genomic_DNA"/>
</dbReference>
<feature type="chain" id="PRO_5027056905" evidence="4">
    <location>
        <begin position="20"/>
        <end position="592"/>
    </location>
</feature>
<dbReference type="InterPro" id="IPR002355">
    <property type="entry name" value="Cu_oxidase_Cu_BS"/>
</dbReference>
<dbReference type="NCBIfam" id="TIGR01480">
    <property type="entry name" value="copper_res_A"/>
    <property type="match status" value="1"/>
</dbReference>
<keyword evidence="1" id="KW-0479">Metal-binding</keyword>
<organism evidence="8 9">
    <name type="scientific">Aquipseudomonas campi</name>
    <dbReference type="NCBI Taxonomy" id="2731681"/>
    <lineage>
        <taxon>Bacteria</taxon>
        <taxon>Pseudomonadati</taxon>
        <taxon>Pseudomonadota</taxon>
        <taxon>Gammaproteobacteria</taxon>
        <taxon>Pseudomonadales</taxon>
        <taxon>Pseudomonadaceae</taxon>
        <taxon>Aquipseudomonas</taxon>
    </lineage>
</organism>
<keyword evidence="3" id="KW-0186">Copper</keyword>
<dbReference type="InterPro" id="IPR045087">
    <property type="entry name" value="Cu-oxidase_fam"/>
</dbReference>
<dbReference type="KEGG" id="pcam:HNE05_09310"/>
<dbReference type="RefSeq" id="WP_173207246.1">
    <property type="nucleotide sequence ID" value="NZ_CP053697.2"/>
</dbReference>
<evidence type="ECO:0000313" key="9">
    <source>
        <dbReference type="Proteomes" id="UP000501379"/>
    </source>
</evidence>
<protein>
    <submittedName>
        <fullName evidence="8">Copper resistance system multicopper oxidase</fullName>
    </submittedName>
</protein>
<proteinExistence type="predicted"/>
<dbReference type="PROSITE" id="PS00080">
    <property type="entry name" value="MULTICOPPER_OXIDASE2"/>
    <property type="match status" value="1"/>
</dbReference>
<dbReference type="Pfam" id="PF00394">
    <property type="entry name" value="Cu-oxidase"/>
    <property type="match status" value="1"/>
</dbReference>
<keyword evidence="2" id="KW-0560">Oxidoreductase</keyword>
<keyword evidence="9" id="KW-1185">Reference proteome</keyword>
<dbReference type="PANTHER" id="PTHR11709:SF394">
    <property type="entry name" value="FI03373P-RELATED"/>
    <property type="match status" value="1"/>
</dbReference>
<name>A0A6M8FRY9_9GAMM</name>
<dbReference type="Gene3D" id="2.60.40.420">
    <property type="entry name" value="Cupredoxins - blue copper proteins"/>
    <property type="match status" value="3"/>
</dbReference>
<dbReference type="CDD" id="cd13896">
    <property type="entry name" value="CuRO_3_CopA"/>
    <property type="match status" value="1"/>
</dbReference>
<dbReference type="PANTHER" id="PTHR11709">
    <property type="entry name" value="MULTI-COPPER OXIDASE"/>
    <property type="match status" value="1"/>
</dbReference>
<evidence type="ECO:0000259" key="5">
    <source>
        <dbReference type="Pfam" id="PF00394"/>
    </source>
</evidence>
<evidence type="ECO:0000256" key="2">
    <source>
        <dbReference type="ARBA" id="ARBA00023002"/>
    </source>
</evidence>
<sequence length="592" mass="66042">MKRLLLAVGLLGLSLTAQAARYELVIDEGQVRFSDGVRPALTVNGQSPAPELRFQEGEAVEIVVTNKLERMSALHWHGILLPYTQDGVPGISFPGIQPGETFTYRFTVNQSGTYWYHAHADFQEQEGIYGPLIIEPKGRQPYRYDREYTVLLFDWQDEKPERTLANLKKQADYYNDQQPTLGDLLRDAKRDGWSAALKDRWDWGNMRMAKTDIADVSGFRFLVNGRDTEQNWTALFKPGERVRLRIINGSGMSYFDLRIPGLAMTVVQADGNDVQPVTVDQLRIAVAETYDVIVQPKEDKAYTLFAESMDRRGYARATLAPRAGMQGEVPELRAPRLLSMADMGMAHAGMDHGGMDHGAMADGEMAGMDHSAMAGMDHSKMSGVDHSAMAGMDHSQMAGMDHGAMNHAAMAQANNPDYAAGSGIAPEPVDGGRVLVYGDLKAMRPAAGYRAPDRTIELQLTGNMERYFWSFNGVKYSEAEPIRLKYGERVRFRFVNQTMMNHPMHLHGMWMQLDKGNGQFNPLKHVVNVAPGQTLEVDVPVDAMGEWAFHCHLIYHMGSGMFRKIVVEAADGSTQPFYSEQPAAKESEHAHH</sequence>
<dbReference type="InterPro" id="IPR011707">
    <property type="entry name" value="Cu-oxidase-like_N"/>
</dbReference>
<evidence type="ECO:0000313" key="8">
    <source>
        <dbReference type="EMBL" id="QKE63548.1"/>
    </source>
</evidence>
<gene>
    <name evidence="8" type="ORF">HNE05_09310</name>
</gene>
<dbReference type="InterPro" id="IPR034282">
    <property type="entry name" value="CuRO_2_CopA"/>
</dbReference>
<feature type="signal peptide" evidence="4">
    <location>
        <begin position="1"/>
        <end position="19"/>
    </location>
</feature>
<dbReference type="CDD" id="cd13874">
    <property type="entry name" value="CuRO_2_CopA"/>
    <property type="match status" value="1"/>
</dbReference>
<dbReference type="GO" id="GO:0042597">
    <property type="term" value="C:periplasmic space"/>
    <property type="evidence" value="ECO:0007669"/>
    <property type="project" value="InterPro"/>
</dbReference>
<dbReference type="InterPro" id="IPR001117">
    <property type="entry name" value="Cu-oxidase_2nd"/>
</dbReference>
<dbReference type="InterPro" id="IPR033138">
    <property type="entry name" value="Cu_oxidase_CS"/>
</dbReference>
<evidence type="ECO:0000256" key="3">
    <source>
        <dbReference type="ARBA" id="ARBA00023008"/>
    </source>
</evidence>
<keyword evidence="4" id="KW-0732">Signal</keyword>
<dbReference type="InterPro" id="IPR008972">
    <property type="entry name" value="Cupredoxin"/>
</dbReference>
<dbReference type="InterPro" id="IPR011706">
    <property type="entry name" value="Cu-oxidase_C"/>
</dbReference>
<dbReference type="InterPro" id="IPR034279">
    <property type="entry name" value="CuRO_3_CopA"/>
</dbReference>
<feature type="domain" description="Plastocyanin-like" evidence="7">
    <location>
        <begin position="27"/>
        <end position="137"/>
    </location>
</feature>
<dbReference type="InterPro" id="IPR006376">
    <property type="entry name" value="Cu-R_CopA"/>
</dbReference>
<dbReference type="GO" id="GO:0005507">
    <property type="term" value="F:copper ion binding"/>
    <property type="evidence" value="ECO:0007669"/>
    <property type="project" value="InterPro"/>
</dbReference>
<dbReference type="PROSITE" id="PS00079">
    <property type="entry name" value="MULTICOPPER_OXIDASE1"/>
    <property type="match status" value="1"/>
</dbReference>
<dbReference type="AlphaFoldDB" id="A0A6M8FRY9"/>
<feature type="domain" description="Plastocyanin-like" evidence="5">
    <location>
        <begin position="147"/>
        <end position="318"/>
    </location>
</feature>
<evidence type="ECO:0000256" key="4">
    <source>
        <dbReference type="SAM" id="SignalP"/>
    </source>
</evidence>
<dbReference type="SUPFAM" id="SSF49503">
    <property type="entry name" value="Cupredoxins"/>
    <property type="match status" value="3"/>
</dbReference>
<evidence type="ECO:0000259" key="6">
    <source>
        <dbReference type="Pfam" id="PF07731"/>
    </source>
</evidence>
<feature type="domain" description="Plastocyanin-like" evidence="6">
    <location>
        <begin position="450"/>
        <end position="569"/>
    </location>
</feature>